<feature type="region of interest" description="Disordered" evidence="1">
    <location>
        <begin position="31"/>
        <end position="50"/>
    </location>
</feature>
<feature type="compositionally biased region" description="Polar residues" evidence="1">
    <location>
        <begin position="260"/>
        <end position="300"/>
    </location>
</feature>
<dbReference type="InterPro" id="IPR013783">
    <property type="entry name" value="Ig-like_fold"/>
</dbReference>
<keyword evidence="3" id="KW-1185">Reference proteome</keyword>
<dbReference type="PATRIC" id="fig|1230458.4.peg.2241"/>
<dbReference type="STRING" id="1230458.C484_11171"/>
<protein>
    <recommendedName>
        <fullName evidence="4">CARDB domain-containing protein</fullName>
    </recommendedName>
</protein>
<evidence type="ECO:0000256" key="1">
    <source>
        <dbReference type="SAM" id="MobiDB-lite"/>
    </source>
</evidence>
<feature type="compositionally biased region" description="Acidic residues" evidence="1">
    <location>
        <begin position="243"/>
        <end position="256"/>
    </location>
</feature>
<feature type="region of interest" description="Disordered" evidence="1">
    <location>
        <begin position="243"/>
        <end position="315"/>
    </location>
</feature>
<feature type="region of interest" description="Disordered" evidence="1">
    <location>
        <begin position="184"/>
        <end position="219"/>
    </location>
</feature>
<dbReference type="Gene3D" id="2.60.40.10">
    <property type="entry name" value="Immunoglobulins"/>
    <property type="match status" value="2"/>
</dbReference>
<feature type="compositionally biased region" description="Polar residues" evidence="1">
    <location>
        <begin position="184"/>
        <end position="201"/>
    </location>
</feature>
<comment type="caution">
    <text evidence="2">The sequence shown here is derived from an EMBL/GenBank/DDBJ whole genome shotgun (WGS) entry which is preliminary data.</text>
</comment>
<organism evidence="2 3">
    <name type="scientific">Natrialba taiwanensis DSM 12281</name>
    <dbReference type="NCBI Taxonomy" id="1230458"/>
    <lineage>
        <taxon>Archaea</taxon>
        <taxon>Methanobacteriati</taxon>
        <taxon>Methanobacteriota</taxon>
        <taxon>Stenosarchaea group</taxon>
        <taxon>Halobacteria</taxon>
        <taxon>Halobacteriales</taxon>
        <taxon>Natrialbaceae</taxon>
        <taxon>Natrialba</taxon>
    </lineage>
</organism>
<dbReference type="Proteomes" id="UP000011648">
    <property type="component" value="Unassembled WGS sequence"/>
</dbReference>
<evidence type="ECO:0008006" key="4">
    <source>
        <dbReference type="Google" id="ProtNLM"/>
    </source>
</evidence>
<sequence>MTLGPGESESITLTADTSGLDPGEYTAIVSSEDGSAQETVTIGDEQTGPTFEVSIGDINTPIQPGEPIEVDATIENTTDEELTQTISLELDGEILDTVEVTLGPGESETITLTGDTTGLDPGEYTVTVSSEDDSVQETITIGDETGEQPTVTVSIGETNSPVEPGEPLEVVSTIENTGDTETTQEITLSLNGSPVDETTVTLGPGESDTATLTASTDSLEPGTYLVTVASAGDSTQAIVTVAEESDEPGDGGDGGDSESNQTVIQDNSNSQVAESTDGDITQSQAVSQSNEANVSGSTAASDIDFDSLFEDTTDD</sequence>
<feature type="compositionally biased region" description="Acidic residues" evidence="1">
    <location>
        <begin position="303"/>
        <end position="315"/>
    </location>
</feature>
<dbReference type="EMBL" id="AOIL01000042">
    <property type="protein sequence ID" value="ELY90780.1"/>
    <property type="molecule type" value="Genomic_DNA"/>
</dbReference>
<feature type="compositionally biased region" description="Low complexity" evidence="1">
    <location>
        <begin position="206"/>
        <end position="219"/>
    </location>
</feature>
<evidence type="ECO:0000313" key="2">
    <source>
        <dbReference type="EMBL" id="ELY90780.1"/>
    </source>
</evidence>
<feature type="region of interest" description="Disordered" evidence="1">
    <location>
        <begin position="1"/>
        <end position="24"/>
    </location>
</feature>
<evidence type="ECO:0000313" key="3">
    <source>
        <dbReference type="Proteomes" id="UP000011648"/>
    </source>
</evidence>
<proteinExistence type="predicted"/>
<name>L9ZWB4_9EURY</name>
<reference evidence="2 3" key="1">
    <citation type="journal article" date="2014" name="PLoS Genet.">
        <title>Phylogenetically driven sequencing of extremely halophilic archaea reveals strategies for static and dynamic osmo-response.</title>
        <authorList>
            <person name="Becker E.A."/>
            <person name="Seitzer P.M."/>
            <person name="Tritt A."/>
            <person name="Larsen D."/>
            <person name="Krusor M."/>
            <person name="Yao A.I."/>
            <person name="Wu D."/>
            <person name="Madern D."/>
            <person name="Eisen J.A."/>
            <person name="Darling A.E."/>
            <person name="Facciotti M.T."/>
        </authorList>
    </citation>
    <scope>NUCLEOTIDE SEQUENCE [LARGE SCALE GENOMIC DNA]</scope>
    <source>
        <strain evidence="2 3">DSM 12281</strain>
    </source>
</reference>
<gene>
    <name evidence="2" type="ORF">C484_11171</name>
</gene>
<accession>L9ZWB4</accession>
<dbReference type="AlphaFoldDB" id="L9ZWB4"/>
<feature type="compositionally biased region" description="Polar residues" evidence="1">
    <location>
        <begin position="31"/>
        <end position="40"/>
    </location>
</feature>